<protein>
    <submittedName>
        <fullName evidence="2">Uncharacterized protein</fullName>
    </submittedName>
</protein>
<dbReference type="EMBL" id="JBHUFL010000002">
    <property type="protein sequence ID" value="MFD1834358.1"/>
    <property type="molecule type" value="Genomic_DNA"/>
</dbReference>
<evidence type="ECO:0000313" key="2">
    <source>
        <dbReference type="EMBL" id="MFD1834358.1"/>
    </source>
</evidence>
<comment type="caution">
    <text evidence="2">The sequence shown here is derived from an EMBL/GenBank/DDBJ whole genome shotgun (WGS) entry which is preliminary data.</text>
</comment>
<keyword evidence="3" id="KW-1185">Reference proteome</keyword>
<proteinExistence type="predicted"/>
<evidence type="ECO:0000256" key="1">
    <source>
        <dbReference type="SAM" id="MobiDB-lite"/>
    </source>
</evidence>
<organism evidence="2 3">
    <name type="scientific">Brachybacterium rhamnosum</name>
    <dbReference type="NCBI Taxonomy" id="173361"/>
    <lineage>
        <taxon>Bacteria</taxon>
        <taxon>Bacillati</taxon>
        <taxon>Actinomycetota</taxon>
        <taxon>Actinomycetes</taxon>
        <taxon>Micrococcales</taxon>
        <taxon>Dermabacteraceae</taxon>
        <taxon>Brachybacterium</taxon>
    </lineage>
</organism>
<gene>
    <name evidence="2" type="ORF">ACFSDA_04630</name>
</gene>
<dbReference type="RefSeq" id="WP_343903702.1">
    <property type="nucleotide sequence ID" value="NZ_BAAAIS010000002.1"/>
</dbReference>
<feature type="region of interest" description="Disordered" evidence="1">
    <location>
        <begin position="194"/>
        <end position="221"/>
    </location>
</feature>
<feature type="compositionally biased region" description="Basic and acidic residues" evidence="1">
    <location>
        <begin position="206"/>
        <end position="215"/>
    </location>
</feature>
<reference evidence="3" key="1">
    <citation type="journal article" date="2019" name="Int. J. Syst. Evol. Microbiol.">
        <title>The Global Catalogue of Microorganisms (GCM) 10K type strain sequencing project: providing services to taxonomists for standard genome sequencing and annotation.</title>
        <authorList>
            <consortium name="The Broad Institute Genomics Platform"/>
            <consortium name="The Broad Institute Genome Sequencing Center for Infectious Disease"/>
            <person name="Wu L."/>
            <person name="Ma J."/>
        </authorList>
    </citation>
    <scope>NUCLEOTIDE SEQUENCE [LARGE SCALE GENOMIC DNA]</scope>
    <source>
        <strain evidence="3">JCM 11650</strain>
    </source>
</reference>
<dbReference type="Proteomes" id="UP001597280">
    <property type="component" value="Unassembled WGS sequence"/>
</dbReference>
<sequence>MPNSSSPLVLILLSVEHLSPERRAEIGTVFDAHPLLRPGKVGQDPPRTRVGSTLVPHLAQPDLPLFLFGGEGARTEESATWIFELEPAWIVVGGRGDAGEVVRPVSSLTIVIGPERAAALGAHGLEIFLGEIGDAIGGAYGCIFPEATYEQLNRWYADGPARPDLSWGLGSVYWMQYLGPAFVERRPALAQLERSTTTPRGAVIHRATEQPEHSLENSGSPLDGEWRAPLLSALGEDVILISLEERDTMPSLEHHASFDPGRVGPPEDLVRRIREDAERRRRRREAEYDRARTRRLRLEGRRTPPHVHGMAEWSTNVDANEVPHFWRTLRERLAPEITSPCAGALGREIANTPTSAGDRVTVDSPHGPFAVAWLSDDEESLVLTLEGPGDLVERWEDFFEAGR</sequence>
<evidence type="ECO:0000313" key="3">
    <source>
        <dbReference type="Proteomes" id="UP001597280"/>
    </source>
</evidence>
<accession>A0ABW4PUA8</accession>
<name>A0ABW4PUA8_9MICO</name>